<evidence type="ECO:0000256" key="3">
    <source>
        <dbReference type="ARBA" id="ARBA00023157"/>
    </source>
</evidence>
<dbReference type="Pfam" id="PF00089">
    <property type="entry name" value="Trypsin"/>
    <property type="match status" value="1"/>
</dbReference>
<organism evidence="6 7">
    <name type="scientific">Octodon degus</name>
    <name type="common">Degu</name>
    <name type="synonym">Sciurus degus</name>
    <dbReference type="NCBI Taxonomy" id="10160"/>
    <lineage>
        <taxon>Eukaryota</taxon>
        <taxon>Metazoa</taxon>
        <taxon>Chordata</taxon>
        <taxon>Craniata</taxon>
        <taxon>Vertebrata</taxon>
        <taxon>Euteleostomi</taxon>
        <taxon>Mammalia</taxon>
        <taxon>Eutheria</taxon>
        <taxon>Euarchontoglires</taxon>
        <taxon>Glires</taxon>
        <taxon>Rodentia</taxon>
        <taxon>Hystricomorpha</taxon>
        <taxon>Octodontidae</taxon>
        <taxon>Octodon</taxon>
    </lineage>
</organism>
<dbReference type="FunFam" id="2.40.10.10:FF:000005">
    <property type="entry name" value="Serine protease 37"/>
    <property type="match status" value="1"/>
</dbReference>
<dbReference type="InterPro" id="IPR001254">
    <property type="entry name" value="Trypsin_dom"/>
</dbReference>
<dbReference type="GeneID" id="101567073"/>
<sequence length="264" mass="29453">MQLLLLLLPFFLLPRTRAGEIIGGHEAKPHSRPYMAYIEHFYAGGYSICGGILIHENFVLTAAHCFNRTLEHKKTNVLLGAHNLRIEEKTSQIIHMKQRFPHPHFIPELSINDLMLLQLDKKAKLTKEVQILKLPKGEAKVMPGAVCQVAGWGMLAPDIFANTLQEVEVTVVKDEECKSCYPIYNSATEICAGDPKTPKGSFLCDSGGPLVCDNVLHGVTTYGHEYREKSGANPHVYTKVSPYLAWIKQVIKSTHLGEQTKNPV</sequence>
<keyword evidence="1 4" id="KW-0732">Signal</keyword>
<dbReference type="InterPro" id="IPR043504">
    <property type="entry name" value="Peptidase_S1_PA_chymotrypsin"/>
</dbReference>
<name>A0A6P6DUV5_OCTDE</name>
<dbReference type="PANTHER" id="PTHR24271">
    <property type="entry name" value="KALLIKREIN-RELATED"/>
    <property type="match status" value="1"/>
</dbReference>
<dbReference type="CDD" id="cd00190">
    <property type="entry name" value="Tryp_SPc"/>
    <property type="match status" value="1"/>
</dbReference>
<dbReference type="Gene3D" id="2.40.10.10">
    <property type="entry name" value="Trypsin-like serine proteases"/>
    <property type="match status" value="2"/>
</dbReference>
<feature type="chain" id="PRO_5028303034" evidence="4">
    <location>
        <begin position="19"/>
        <end position="264"/>
    </location>
</feature>
<keyword evidence="2" id="KW-0865">Zymogen</keyword>
<dbReference type="SUPFAM" id="SSF50494">
    <property type="entry name" value="Trypsin-like serine proteases"/>
    <property type="match status" value="1"/>
</dbReference>
<feature type="signal peptide" evidence="4">
    <location>
        <begin position="1"/>
        <end position="18"/>
    </location>
</feature>
<dbReference type="Proteomes" id="UP000515203">
    <property type="component" value="Unplaced"/>
</dbReference>
<evidence type="ECO:0000256" key="2">
    <source>
        <dbReference type="ARBA" id="ARBA00023145"/>
    </source>
</evidence>
<dbReference type="PROSITE" id="PS50240">
    <property type="entry name" value="TRYPSIN_DOM"/>
    <property type="match status" value="1"/>
</dbReference>
<dbReference type="OrthoDB" id="5565075at2759"/>
<keyword evidence="3" id="KW-1015">Disulfide bond</keyword>
<dbReference type="AlphaFoldDB" id="A0A6P6DUV5"/>
<dbReference type="InterPro" id="IPR018114">
    <property type="entry name" value="TRYPSIN_HIS"/>
</dbReference>
<evidence type="ECO:0000259" key="5">
    <source>
        <dbReference type="PROSITE" id="PS50240"/>
    </source>
</evidence>
<feature type="domain" description="Peptidase S1" evidence="5">
    <location>
        <begin position="21"/>
        <end position="252"/>
    </location>
</feature>
<evidence type="ECO:0000256" key="1">
    <source>
        <dbReference type="ARBA" id="ARBA00022729"/>
    </source>
</evidence>
<dbReference type="RefSeq" id="XP_023563503.1">
    <property type="nucleotide sequence ID" value="XM_023707735.1"/>
</dbReference>
<dbReference type="InParanoid" id="A0A6P6DUV5"/>
<dbReference type="PANTHER" id="PTHR24271:SF81">
    <property type="entry name" value="GRANZYME B"/>
    <property type="match status" value="1"/>
</dbReference>
<dbReference type="PRINTS" id="PR00722">
    <property type="entry name" value="CHYMOTRYPSIN"/>
</dbReference>
<dbReference type="GO" id="GO:0006508">
    <property type="term" value="P:proteolysis"/>
    <property type="evidence" value="ECO:0007669"/>
    <property type="project" value="InterPro"/>
</dbReference>
<keyword evidence="6" id="KW-1185">Reference proteome</keyword>
<dbReference type="GO" id="GO:0005737">
    <property type="term" value="C:cytoplasm"/>
    <property type="evidence" value="ECO:0007669"/>
    <property type="project" value="TreeGrafter"/>
</dbReference>
<dbReference type="PROSITE" id="PS00134">
    <property type="entry name" value="TRYPSIN_HIS"/>
    <property type="match status" value="1"/>
</dbReference>
<evidence type="ECO:0000256" key="4">
    <source>
        <dbReference type="SAM" id="SignalP"/>
    </source>
</evidence>
<dbReference type="InterPro" id="IPR009003">
    <property type="entry name" value="Peptidase_S1_PA"/>
</dbReference>
<dbReference type="InterPro" id="IPR001314">
    <property type="entry name" value="Peptidase_S1A"/>
</dbReference>
<protein>
    <submittedName>
        <fullName evidence="7">Granzyme B(G,H)-like</fullName>
    </submittedName>
</protein>
<proteinExistence type="predicted"/>
<dbReference type="GO" id="GO:0004252">
    <property type="term" value="F:serine-type endopeptidase activity"/>
    <property type="evidence" value="ECO:0007669"/>
    <property type="project" value="InterPro"/>
</dbReference>
<dbReference type="SMART" id="SM00020">
    <property type="entry name" value="Tryp_SPc"/>
    <property type="match status" value="1"/>
</dbReference>
<evidence type="ECO:0000313" key="7">
    <source>
        <dbReference type="RefSeq" id="XP_023563503.1"/>
    </source>
</evidence>
<accession>A0A6P6DUV5</accession>
<gene>
    <name evidence="7" type="primary">LOC101567073</name>
</gene>
<reference evidence="7" key="1">
    <citation type="submission" date="2025-08" db="UniProtKB">
        <authorList>
            <consortium name="RefSeq"/>
        </authorList>
    </citation>
    <scope>IDENTIFICATION</scope>
</reference>
<evidence type="ECO:0000313" key="6">
    <source>
        <dbReference type="Proteomes" id="UP000515203"/>
    </source>
</evidence>